<evidence type="ECO:0000313" key="6">
    <source>
        <dbReference type="Proteomes" id="UP000094043"/>
    </source>
</evidence>
<dbReference type="InterPro" id="IPR024253">
    <property type="entry name" value="Phosducin_thioredoxin-like_dom"/>
</dbReference>
<dbReference type="InterPro" id="IPR051499">
    <property type="entry name" value="Phosducin-like_reg"/>
</dbReference>
<accession>A0A1E3IMX7</accession>
<dbReference type="GeneID" id="91089124"/>
<dbReference type="Gene3D" id="3.40.30.10">
    <property type="entry name" value="Glutaredoxin"/>
    <property type="match status" value="1"/>
</dbReference>
<dbReference type="PANTHER" id="PTHR46052">
    <property type="entry name" value="PHOSDUCIN-LIKE PROTEIN"/>
    <property type="match status" value="1"/>
</dbReference>
<evidence type="ECO:0000256" key="1">
    <source>
        <dbReference type="ARBA" id="ARBA00009686"/>
    </source>
</evidence>
<dbReference type="RefSeq" id="XP_066070385.1">
    <property type="nucleotide sequence ID" value="XM_066214288.1"/>
</dbReference>
<comment type="similarity">
    <text evidence="1">Belongs to the phosducin family.</text>
</comment>
<dbReference type="InterPro" id="IPR036249">
    <property type="entry name" value="Thioredoxin-like_sf"/>
</dbReference>
<feature type="compositionally biased region" description="Low complexity" evidence="3">
    <location>
        <begin position="23"/>
        <end position="32"/>
    </location>
</feature>
<evidence type="ECO:0000256" key="2">
    <source>
        <dbReference type="SAM" id="Coils"/>
    </source>
</evidence>
<keyword evidence="6" id="KW-1185">Reference proteome</keyword>
<dbReference type="KEGG" id="cdep:91089124"/>
<proteinExistence type="inferred from homology"/>
<sequence length="352" mass="38597">MDALEKAALDGSLFADPTPPSPTRSISSASPINTDDELGSDLESFALEDDSNQRSKALADEGYIGGKRNIVQSSGQDIGQQYLNHNGPQTGVKGVIEDHRTAVAHQNAAKRAEAAAQSVELERKAIVGLTVHEEAELVAKEKDEDEELQKLRKKRIEQLRLEREGQIGSSLSNKEGSQDVMSGDDDIKWGVRKGALREIGKEQFVEAVERKGWAIVLIYEPGLPRCDTLFASLLHLSLNLPIGFSISLNRARASALDFSLLPPKSSSSFTYEGGAEEELDENGLPKSQPDPDVLPAILAYKDGELEKKWIRVDWDIREDGIEGLLQREGILPPPNQTSLNTHSYIGGEEYDD</sequence>
<feature type="compositionally biased region" description="Acidic residues" evidence="3">
    <location>
        <begin position="34"/>
        <end position="50"/>
    </location>
</feature>
<reference evidence="5" key="3">
    <citation type="submission" date="2024-01" db="EMBL/GenBank/DDBJ databases">
        <authorList>
            <person name="Coelho M.A."/>
            <person name="David-Palma M."/>
            <person name="Shea T."/>
            <person name="Sun S."/>
            <person name="Cuomo C.A."/>
            <person name="Heitman J."/>
        </authorList>
    </citation>
    <scope>NUCLEOTIDE SEQUENCE</scope>
    <source>
        <strain evidence="5">CBS 7841</strain>
    </source>
</reference>
<dbReference type="AlphaFoldDB" id="A0A1E3IMX7"/>
<protein>
    <recommendedName>
        <fullName evidence="4">Phosducin domain-containing protein</fullName>
    </recommendedName>
</protein>
<dbReference type="SUPFAM" id="SSF52833">
    <property type="entry name" value="Thioredoxin-like"/>
    <property type="match status" value="1"/>
</dbReference>
<feature type="domain" description="Phosducin" evidence="4">
    <location>
        <begin position="88"/>
        <end position="242"/>
    </location>
</feature>
<feature type="region of interest" description="Disordered" evidence="3">
    <location>
        <begin position="269"/>
        <end position="290"/>
    </location>
</feature>
<name>A0A1E3IMX7_9TREE</name>
<dbReference type="Pfam" id="PF02114">
    <property type="entry name" value="Phosducin"/>
    <property type="match status" value="1"/>
</dbReference>
<reference evidence="5" key="2">
    <citation type="journal article" date="2022" name="Elife">
        <title>Obligate sexual reproduction of a homothallic fungus closely related to the Cryptococcus pathogenic species complex.</title>
        <authorList>
            <person name="Passer A.R."/>
            <person name="Clancey S.A."/>
            <person name="Shea T."/>
            <person name="David-Palma M."/>
            <person name="Averette A.F."/>
            <person name="Boekhout T."/>
            <person name="Porcel B.M."/>
            <person name="Nowrousian M."/>
            <person name="Cuomo C.A."/>
            <person name="Sun S."/>
            <person name="Heitman J."/>
            <person name="Coelho M.A."/>
        </authorList>
    </citation>
    <scope>NUCLEOTIDE SEQUENCE</scope>
    <source>
        <strain evidence="5">CBS 7841</strain>
    </source>
</reference>
<feature type="coiled-coil region" evidence="2">
    <location>
        <begin position="102"/>
        <end position="154"/>
    </location>
</feature>
<feature type="region of interest" description="Disordered" evidence="3">
    <location>
        <begin position="328"/>
        <end position="352"/>
    </location>
</feature>
<reference evidence="5" key="1">
    <citation type="submission" date="2016-06" db="EMBL/GenBank/DDBJ databases">
        <authorList>
            <person name="Cuomo C."/>
            <person name="Litvintseva A."/>
            <person name="Heitman J."/>
            <person name="Chen Y."/>
            <person name="Sun S."/>
            <person name="Springer D."/>
            <person name="Dromer F."/>
            <person name="Young S."/>
            <person name="Zeng Q."/>
            <person name="Chapman S."/>
            <person name="Gujja S."/>
            <person name="Saif S."/>
            <person name="Birren B."/>
        </authorList>
    </citation>
    <scope>NUCLEOTIDE SEQUENCE</scope>
    <source>
        <strain evidence="5">CBS 7841</strain>
    </source>
</reference>
<evidence type="ECO:0000259" key="4">
    <source>
        <dbReference type="Pfam" id="PF02114"/>
    </source>
</evidence>
<dbReference type="VEuPathDB" id="FungiDB:L203_01874"/>
<gene>
    <name evidence="5" type="ORF">L203_104915</name>
</gene>
<evidence type="ECO:0000313" key="5">
    <source>
        <dbReference type="EMBL" id="WVN89685.1"/>
    </source>
</evidence>
<keyword evidence="2" id="KW-0175">Coiled coil</keyword>
<organism evidence="5 6">
    <name type="scientific">Cryptococcus depauperatus CBS 7841</name>
    <dbReference type="NCBI Taxonomy" id="1295531"/>
    <lineage>
        <taxon>Eukaryota</taxon>
        <taxon>Fungi</taxon>
        <taxon>Dikarya</taxon>
        <taxon>Basidiomycota</taxon>
        <taxon>Agaricomycotina</taxon>
        <taxon>Tremellomycetes</taxon>
        <taxon>Tremellales</taxon>
        <taxon>Cryptococcaceae</taxon>
        <taxon>Cryptococcus</taxon>
    </lineage>
</organism>
<dbReference type="PANTHER" id="PTHR46052:SF1">
    <property type="entry name" value="PHOSDUCIN-LIKE PROTEIN"/>
    <property type="match status" value="1"/>
</dbReference>
<dbReference type="Proteomes" id="UP000094043">
    <property type="component" value="Chromosome 6"/>
</dbReference>
<dbReference type="OrthoDB" id="70588at2759"/>
<dbReference type="EMBL" id="CP143789">
    <property type="protein sequence ID" value="WVN89685.1"/>
    <property type="molecule type" value="Genomic_DNA"/>
</dbReference>
<evidence type="ECO:0000256" key="3">
    <source>
        <dbReference type="SAM" id="MobiDB-lite"/>
    </source>
</evidence>
<feature type="region of interest" description="Disordered" evidence="3">
    <location>
        <begin position="1"/>
        <end position="54"/>
    </location>
</feature>